<reference evidence="3 4" key="1">
    <citation type="submission" date="2016-10" db="EMBL/GenBank/DDBJ databases">
        <authorList>
            <person name="Varghese N."/>
            <person name="Submissions S."/>
        </authorList>
    </citation>
    <scope>NUCLEOTIDE SEQUENCE [LARGE SCALE GENOMIC DNA]</scope>
    <source>
        <strain evidence="3 4">CGMCC 1.11215</strain>
    </source>
</reference>
<feature type="domain" description="TadE-like" evidence="2">
    <location>
        <begin position="17"/>
        <end position="59"/>
    </location>
</feature>
<dbReference type="Proteomes" id="UP000199639">
    <property type="component" value="Unassembled WGS sequence"/>
</dbReference>
<gene>
    <name evidence="3" type="ORF">SAMN05216368_10459</name>
</gene>
<evidence type="ECO:0000256" key="1">
    <source>
        <dbReference type="SAM" id="Phobius"/>
    </source>
</evidence>
<dbReference type="Pfam" id="PF07811">
    <property type="entry name" value="TadE"/>
    <property type="match status" value="1"/>
</dbReference>
<evidence type="ECO:0000313" key="3">
    <source>
        <dbReference type="EMBL" id="SDN16580.1"/>
    </source>
</evidence>
<keyword evidence="1" id="KW-0472">Membrane</keyword>
<keyword evidence="1" id="KW-0812">Transmembrane</keyword>
<sequence length="133" mass="14103">MLGLRRRLMRLHSGERGAAAVEFALVLPILIILIFFIIEFGRLYNIQISITGAAREGARSMAIHNVVDDAKTATLNAAPSVPLTAGEVTVSPTTCATDSTITVTVKHTVDLISGYLPYTSMVLTGKGVMLCGG</sequence>
<proteinExistence type="predicted"/>
<dbReference type="STRING" id="1424659.SAMN05216368_10459"/>
<accession>A0A5E9FWS8</accession>
<organism evidence="3 4">
    <name type="scientific">Cryobacterium flavum</name>
    <dbReference type="NCBI Taxonomy" id="1424659"/>
    <lineage>
        <taxon>Bacteria</taxon>
        <taxon>Bacillati</taxon>
        <taxon>Actinomycetota</taxon>
        <taxon>Actinomycetes</taxon>
        <taxon>Micrococcales</taxon>
        <taxon>Microbacteriaceae</taxon>
        <taxon>Cryobacterium</taxon>
    </lineage>
</organism>
<dbReference type="RefSeq" id="WP_241983125.1">
    <property type="nucleotide sequence ID" value="NZ_SOFD01000035.1"/>
</dbReference>
<keyword evidence="1" id="KW-1133">Transmembrane helix</keyword>
<name>A0A5E9FWS8_9MICO</name>
<evidence type="ECO:0000259" key="2">
    <source>
        <dbReference type="Pfam" id="PF07811"/>
    </source>
</evidence>
<protein>
    <submittedName>
        <fullName evidence="3">TadE-like protein</fullName>
    </submittedName>
</protein>
<evidence type="ECO:0000313" key="4">
    <source>
        <dbReference type="Proteomes" id="UP000199639"/>
    </source>
</evidence>
<dbReference type="AlphaFoldDB" id="A0A5E9FWS8"/>
<feature type="transmembrane region" description="Helical" evidence="1">
    <location>
        <begin position="20"/>
        <end position="38"/>
    </location>
</feature>
<dbReference type="InterPro" id="IPR012495">
    <property type="entry name" value="TadE-like_dom"/>
</dbReference>
<dbReference type="EMBL" id="FNIB01000004">
    <property type="protein sequence ID" value="SDN16580.1"/>
    <property type="molecule type" value="Genomic_DNA"/>
</dbReference>